<dbReference type="InterPro" id="IPR029058">
    <property type="entry name" value="AB_hydrolase_fold"/>
</dbReference>
<dbReference type="SUPFAM" id="SSF53474">
    <property type="entry name" value="alpha/beta-Hydrolases"/>
    <property type="match status" value="1"/>
</dbReference>
<dbReference type="Gene3D" id="3.40.50.1820">
    <property type="entry name" value="alpha/beta hydrolase"/>
    <property type="match status" value="1"/>
</dbReference>
<feature type="chain" id="PRO_5013087139" evidence="1">
    <location>
        <begin position="17"/>
        <end position="301"/>
    </location>
</feature>
<feature type="signal peptide" evidence="1">
    <location>
        <begin position="1"/>
        <end position="16"/>
    </location>
</feature>
<accession>A0A1M4WZS3</accession>
<dbReference type="InterPro" id="IPR050583">
    <property type="entry name" value="Mycobacterial_A85_antigen"/>
</dbReference>
<dbReference type="EMBL" id="FQUC01000002">
    <property type="protein sequence ID" value="SHE86462.1"/>
    <property type="molecule type" value="Genomic_DNA"/>
</dbReference>
<gene>
    <name evidence="2" type="ORF">SAMN05444362_102358</name>
</gene>
<organism evidence="2 3">
    <name type="scientific">Dysgonomonas macrotermitis</name>
    <dbReference type="NCBI Taxonomy" id="1346286"/>
    <lineage>
        <taxon>Bacteria</taxon>
        <taxon>Pseudomonadati</taxon>
        <taxon>Bacteroidota</taxon>
        <taxon>Bacteroidia</taxon>
        <taxon>Bacteroidales</taxon>
        <taxon>Dysgonomonadaceae</taxon>
        <taxon>Dysgonomonas</taxon>
    </lineage>
</organism>
<reference evidence="3" key="1">
    <citation type="submission" date="2016-11" db="EMBL/GenBank/DDBJ databases">
        <authorList>
            <person name="Varghese N."/>
            <person name="Submissions S."/>
        </authorList>
    </citation>
    <scope>NUCLEOTIDE SEQUENCE [LARGE SCALE GENOMIC DNA]</scope>
    <source>
        <strain evidence="3">DSM 27370</strain>
    </source>
</reference>
<dbReference type="GO" id="GO:0016787">
    <property type="term" value="F:hydrolase activity"/>
    <property type="evidence" value="ECO:0007669"/>
    <property type="project" value="UniProtKB-KW"/>
</dbReference>
<evidence type="ECO:0000256" key="1">
    <source>
        <dbReference type="SAM" id="SignalP"/>
    </source>
</evidence>
<evidence type="ECO:0000313" key="2">
    <source>
        <dbReference type="EMBL" id="SHE86462.1"/>
    </source>
</evidence>
<dbReference type="InterPro" id="IPR000801">
    <property type="entry name" value="Esterase-like"/>
</dbReference>
<dbReference type="PANTHER" id="PTHR48098:SF1">
    <property type="entry name" value="DIACYLGLYCEROL ACYLTRANSFERASE_MYCOLYLTRANSFERASE AG85A"/>
    <property type="match status" value="1"/>
</dbReference>
<name>A0A1M4WZS3_9BACT</name>
<evidence type="ECO:0000313" key="3">
    <source>
        <dbReference type="Proteomes" id="UP000184480"/>
    </source>
</evidence>
<dbReference type="Proteomes" id="UP000184480">
    <property type="component" value="Unassembled WGS sequence"/>
</dbReference>
<protein>
    <submittedName>
        <fullName evidence="2">S-formylglutathione hydrolase FrmB</fullName>
    </submittedName>
</protein>
<keyword evidence="1" id="KW-0732">Signal</keyword>
<dbReference type="Pfam" id="PF00756">
    <property type="entry name" value="Esterase"/>
    <property type="match status" value="1"/>
</dbReference>
<keyword evidence="3" id="KW-1185">Reference proteome</keyword>
<proteinExistence type="predicted"/>
<dbReference type="STRING" id="1346286.SAMN05444362_102358"/>
<keyword evidence="2" id="KW-0378">Hydrolase</keyword>
<dbReference type="GO" id="GO:0016747">
    <property type="term" value="F:acyltransferase activity, transferring groups other than amino-acyl groups"/>
    <property type="evidence" value="ECO:0007669"/>
    <property type="project" value="TreeGrafter"/>
</dbReference>
<dbReference type="PANTHER" id="PTHR48098">
    <property type="entry name" value="ENTEROCHELIN ESTERASE-RELATED"/>
    <property type="match status" value="1"/>
</dbReference>
<dbReference type="AlphaFoldDB" id="A0A1M4WZS3"/>
<sequence>MFYTLLMALVAIPVLAQFDFTPQSKVETKSIKSEVLGAERSYTVLLPKSYETNTDKKYPVLYLLHGSGFTDNVWFERLHLKDVMDLLVSSGEASEMIVVTPNAGGNILEGAWNTYYDILEWKYETFFFTEFLPYIEKEYRIIGDKSHRAIGGFSMGGGASVWYAQHYPEMFSAVYAMSSTLRYKQELIDMQLDMVKGLQLQDFIIDRYRKTSTKLIENDCVKFIEEADEATESRLRSTAWFIDFGDDDHYVGLEWNTDFVMAMRKLNIPCEYRVRNGGHDLEFWHSGLYLCLPFASRNFAK</sequence>